<dbReference type="SFLD" id="SFLDS00003">
    <property type="entry name" value="Haloacid_Dehalogenase"/>
    <property type="match status" value="1"/>
</dbReference>
<dbReference type="Gene3D" id="3.40.50.1000">
    <property type="entry name" value="HAD superfamily/HAD-like"/>
    <property type="match status" value="1"/>
</dbReference>
<dbReference type="InterPro" id="IPR023214">
    <property type="entry name" value="HAD_sf"/>
</dbReference>
<dbReference type="AlphaFoldDB" id="A0A0G0ZE68"/>
<protein>
    <submittedName>
        <fullName evidence="1">Uncharacterized protein</fullName>
    </submittedName>
</protein>
<dbReference type="InterPro" id="IPR023198">
    <property type="entry name" value="PGP-like_dom2"/>
</dbReference>
<dbReference type="STRING" id="1618659.UV11_C0021G0005"/>
<gene>
    <name evidence="1" type="ORF">UV11_C0021G0005</name>
</gene>
<dbReference type="SFLD" id="SFLDG01129">
    <property type="entry name" value="C1.5:_HAD__Beta-PGM__Phosphata"/>
    <property type="match status" value="1"/>
</dbReference>
<proteinExistence type="predicted"/>
<evidence type="ECO:0000313" key="2">
    <source>
        <dbReference type="Proteomes" id="UP000034036"/>
    </source>
</evidence>
<dbReference type="CDD" id="cd01427">
    <property type="entry name" value="HAD_like"/>
    <property type="match status" value="1"/>
</dbReference>
<dbReference type="Gene3D" id="1.10.150.240">
    <property type="entry name" value="Putative phosphatase, domain 2"/>
    <property type="match status" value="1"/>
</dbReference>
<dbReference type="SUPFAM" id="SSF56784">
    <property type="entry name" value="HAD-like"/>
    <property type="match status" value="1"/>
</dbReference>
<sequence length="199" mass="23237">MYPLTFYKNMKTIICDIDGTITNMWPIEKSVLLYMTDRKFEKDIEQVKLSGITETYKIFLKFSNQKMSKKKYTDFYNQSFSVLLKNGKLPAPEKYYLAKWVFTNKNKYRFVYATGGQRLETLYVLKNLGLLKYFDLKNSTDKATCRLSKKTGIPFRKIKSKFNDCVLVSDSKADCAGATLAQVPFILVKPKQDYFDFIL</sequence>
<name>A0A0G0ZE68_9BACT</name>
<evidence type="ECO:0000313" key="1">
    <source>
        <dbReference type="EMBL" id="KKS46974.1"/>
    </source>
</evidence>
<dbReference type="EMBL" id="LCDF01000021">
    <property type="protein sequence ID" value="KKS46974.1"/>
    <property type="molecule type" value="Genomic_DNA"/>
</dbReference>
<organism evidence="1 2">
    <name type="scientific">Candidatus Giovannonibacteria bacterium GW2011_GWF2_42_19</name>
    <dbReference type="NCBI Taxonomy" id="1618659"/>
    <lineage>
        <taxon>Bacteria</taxon>
        <taxon>Candidatus Giovannoniibacteriota</taxon>
    </lineage>
</organism>
<comment type="caution">
    <text evidence="1">The sequence shown here is derived from an EMBL/GenBank/DDBJ whole genome shotgun (WGS) entry which is preliminary data.</text>
</comment>
<dbReference type="Proteomes" id="UP000034036">
    <property type="component" value="Unassembled WGS sequence"/>
</dbReference>
<reference evidence="1" key="1">
    <citation type="journal article" date="2015" name="Nature">
        <title>rRNA introns, odd ribosomes, and small enigmatic genomes across a large radiation of phyla.</title>
        <authorList>
            <person name="Brown C.T."/>
            <person name="Hug L.A."/>
            <person name="Thomas B.C."/>
            <person name="Sharon I."/>
            <person name="Castelle C.J."/>
            <person name="Singh A."/>
            <person name="Wilkins M.J."/>
            <person name="Williams K.H."/>
            <person name="Banfield J.F."/>
        </authorList>
    </citation>
    <scope>NUCLEOTIDE SEQUENCE [LARGE SCALE GENOMIC DNA]</scope>
</reference>
<dbReference type="InterPro" id="IPR036412">
    <property type="entry name" value="HAD-like_sf"/>
</dbReference>
<accession>A0A0G0ZE68</accession>